<dbReference type="NCBIfam" id="NF010713">
    <property type="entry name" value="PRK14115.1"/>
    <property type="match status" value="1"/>
</dbReference>
<name>A0A4Z0GM33_9BACL</name>
<comment type="pathway">
    <text evidence="6 10">Carbohydrate degradation; glycolysis; pyruvate from D-glyceraldehyde 3-phosphate: step 3/5.</text>
</comment>
<feature type="binding site" evidence="6 8">
    <location>
        <begin position="20"/>
        <end position="21"/>
    </location>
    <ligand>
        <name>substrate</name>
    </ligand>
</feature>
<evidence type="ECO:0000256" key="7">
    <source>
        <dbReference type="PIRSR" id="PIRSR613078-1"/>
    </source>
</evidence>
<dbReference type="PIRSF" id="PIRSF000709">
    <property type="entry name" value="6PFK_2-Ptase"/>
    <property type="match status" value="1"/>
</dbReference>
<sequence>MKLVIVRHGESEYNKSNLFSGWEDIALTEKGIEEAKEAGRRIRQTEIQFTAGFTSVLKRSIKSMQYILDEIGQEWLPVDKTWRLNERSYGALQRLNKAETADKRGHELVNRWRKSYDALPPMLETDDPRHPCHDHRYAHVDPRLLPGGESLKTTLDRVLPCWSDQIAPHLMSGENVLVVSHRNTLRALVKYLENISDEAIIKVDIPTGIPVVYEFDEKMGIVSKQELSAAFDPQSNAEVSAN</sequence>
<protein>
    <recommendedName>
        <fullName evidence="6 10">2,3-bisphosphoglycerate-dependent phosphoglycerate mutase</fullName>
        <shortName evidence="6">BPG-dependent PGAM</shortName>
        <shortName evidence="6">PGAM</shortName>
        <shortName evidence="6">Phosphoglyceromutase</shortName>
        <shortName evidence="6">dPGM</shortName>
        <ecNumber evidence="6 10">5.4.2.11</ecNumber>
    </recommendedName>
</protein>
<dbReference type="HAMAP" id="MF_01039">
    <property type="entry name" value="PGAM_GpmA"/>
    <property type="match status" value="1"/>
</dbReference>
<dbReference type="InterPro" id="IPR013078">
    <property type="entry name" value="His_Pase_superF_clade-1"/>
</dbReference>
<keyword evidence="5 6" id="KW-0413">Isomerase</keyword>
<dbReference type="Pfam" id="PF00300">
    <property type="entry name" value="His_Phos_1"/>
    <property type="match status" value="2"/>
</dbReference>
<dbReference type="NCBIfam" id="TIGR01258">
    <property type="entry name" value="pgm_1"/>
    <property type="match status" value="1"/>
</dbReference>
<dbReference type="OrthoDB" id="9781415at2"/>
<dbReference type="AlphaFoldDB" id="A0A4Z0GM33"/>
<dbReference type="InterPro" id="IPR029033">
    <property type="entry name" value="His_PPase_superfam"/>
</dbReference>
<dbReference type="RefSeq" id="WP_135348476.1">
    <property type="nucleotide sequence ID" value="NZ_SRJD01000009.1"/>
</dbReference>
<feature type="binding site" evidence="6 8">
    <location>
        <position position="59"/>
    </location>
    <ligand>
        <name>substrate</name>
    </ligand>
</feature>
<evidence type="ECO:0000256" key="2">
    <source>
        <dbReference type="ARBA" id="ARBA00006717"/>
    </source>
</evidence>
<comment type="caution">
    <text evidence="11">The sequence shown here is derived from an EMBL/GenBank/DDBJ whole genome shotgun (WGS) entry which is preliminary data.</text>
</comment>
<comment type="similarity">
    <text evidence="2 6">Belongs to the phosphoglycerate mutase family. BPG-dependent PGAM subfamily.</text>
</comment>
<evidence type="ECO:0000256" key="6">
    <source>
        <dbReference type="HAMAP-Rule" id="MF_01039"/>
    </source>
</evidence>
<comment type="caution">
    <text evidence="6">Lacks conserved residue(s) required for the propagation of feature annotation.</text>
</comment>
<feature type="binding site" evidence="6 8">
    <location>
        <position position="97"/>
    </location>
    <ligand>
        <name>substrate</name>
    </ligand>
</feature>
<dbReference type="PROSITE" id="PS00175">
    <property type="entry name" value="PG_MUTASE"/>
    <property type="match status" value="1"/>
</dbReference>
<feature type="active site" description="Tele-phosphohistidine intermediate" evidence="6 7">
    <location>
        <position position="8"/>
    </location>
</feature>
<dbReference type="InterPro" id="IPR001345">
    <property type="entry name" value="PG/BPGM_mutase_AS"/>
</dbReference>
<evidence type="ECO:0000256" key="9">
    <source>
        <dbReference type="PIRSR" id="PIRSR613078-3"/>
    </source>
</evidence>
<proteinExistence type="inferred from homology"/>
<evidence type="ECO:0000313" key="11">
    <source>
        <dbReference type="EMBL" id="TGA98096.1"/>
    </source>
</evidence>
<evidence type="ECO:0000256" key="5">
    <source>
        <dbReference type="ARBA" id="ARBA00023235"/>
    </source>
</evidence>
<dbReference type="FunFam" id="3.40.50.1240:FF:000003">
    <property type="entry name" value="2,3-bisphosphoglycerate-dependent phosphoglycerate mutase"/>
    <property type="match status" value="1"/>
</dbReference>
<dbReference type="Gene3D" id="3.40.50.1240">
    <property type="entry name" value="Phosphoglycerate mutase-like"/>
    <property type="match status" value="1"/>
</dbReference>
<evidence type="ECO:0000256" key="4">
    <source>
        <dbReference type="ARBA" id="ARBA00023152"/>
    </source>
</evidence>
<dbReference type="EMBL" id="SRJD01000009">
    <property type="protein sequence ID" value="TGA98096.1"/>
    <property type="molecule type" value="Genomic_DNA"/>
</dbReference>
<comment type="catalytic activity">
    <reaction evidence="1 6 10">
        <text>(2R)-2-phosphoglycerate = (2R)-3-phosphoglycerate</text>
        <dbReference type="Rhea" id="RHEA:15901"/>
        <dbReference type="ChEBI" id="CHEBI:58272"/>
        <dbReference type="ChEBI" id="CHEBI:58289"/>
        <dbReference type="EC" id="5.4.2.11"/>
    </reaction>
</comment>
<dbReference type="GO" id="GO:0004619">
    <property type="term" value="F:phosphoglycerate mutase activity"/>
    <property type="evidence" value="ECO:0007669"/>
    <property type="project" value="UniProtKB-UniRule"/>
</dbReference>
<organism evidence="11 12">
    <name type="scientific">Sporolactobacillus shoreae</name>
    <dbReference type="NCBI Taxonomy" id="1465501"/>
    <lineage>
        <taxon>Bacteria</taxon>
        <taxon>Bacillati</taxon>
        <taxon>Bacillota</taxon>
        <taxon>Bacilli</taxon>
        <taxon>Bacillales</taxon>
        <taxon>Sporolactobacillaceae</taxon>
        <taxon>Sporolactobacillus</taxon>
    </lineage>
</organism>
<comment type="function">
    <text evidence="6 10">Catalyzes the interconversion of 2-phosphoglycerate and 3-phosphoglycerate.</text>
</comment>
<evidence type="ECO:0000256" key="1">
    <source>
        <dbReference type="ARBA" id="ARBA00000380"/>
    </source>
</evidence>
<dbReference type="GO" id="GO:0006094">
    <property type="term" value="P:gluconeogenesis"/>
    <property type="evidence" value="ECO:0007669"/>
    <property type="project" value="UniProtKB-UniRule"/>
</dbReference>
<dbReference type="InterPro" id="IPR005952">
    <property type="entry name" value="Phosphogly_mut1"/>
</dbReference>
<gene>
    <name evidence="6 11" type="primary">gpmA</name>
    <name evidence="11" type="ORF">E4665_09070</name>
</gene>
<dbReference type="Proteomes" id="UP000298347">
    <property type="component" value="Unassembled WGS sequence"/>
</dbReference>
<evidence type="ECO:0000256" key="3">
    <source>
        <dbReference type="ARBA" id="ARBA00022432"/>
    </source>
</evidence>
<feature type="binding site" evidence="6 8">
    <location>
        <begin position="7"/>
        <end position="14"/>
    </location>
    <ligand>
        <name>substrate</name>
    </ligand>
</feature>
<dbReference type="SMART" id="SM00855">
    <property type="entry name" value="PGAM"/>
    <property type="match status" value="1"/>
</dbReference>
<accession>A0A4Z0GM33</accession>
<dbReference type="UniPathway" id="UPA00109">
    <property type="reaction ID" value="UER00186"/>
</dbReference>
<dbReference type="GO" id="GO:0006096">
    <property type="term" value="P:glycolytic process"/>
    <property type="evidence" value="ECO:0007669"/>
    <property type="project" value="UniProtKB-UniRule"/>
</dbReference>
<dbReference type="PANTHER" id="PTHR11931">
    <property type="entry name" value="PHOSPHOGLYCERATE MUTASE"/>
    <property type="match status" value="1"/>
</dbReference>
<keyword evidence="3 6" id="KW-0312">Gluconeogenesis</keyword>
<keyword evidence="4 6" id="KW-0324">Glycolysis</keyword>
<keyword evidence="12" id="KW-1185">Reference proteome</keyword>
<feature type="binding site" evidence="6 8">
    <location>
        <begin position="86"/>
        <end position="89"/>
    </location>
    <ligand>
        <name>substrate</name>
    </ligand>
</feature>
<evidence type="ECO:0000313" key="12">
    <source>
        <dbReference type="Proteomes" id="UP000298347"/>
    </source>
</evidence>
<dbReference type="SUPFAM" id="SSF53254">
    <property type="entry name" value="Phosphoglycerate mutase-like"/>
    <property type="match status" value="1"/>
</dbReference>
<reference evidence="11 12" key="1">
    <citation type="journal article" date="2015" name="Int. J. Syst. Evol. Microbiol.">
        <title>Sporolactobacillus shoreae sp. nov. and Sporolactobacillus spathodeae sp. nov., two spore-forming lactic acid bacteria isolated from tree barks in Thailand.</title>
        <authorList>
            <person name="Thamacharoensuk T."/>
            <person name="Kitahara M."/>
            <person name="Ohkuma M."/>
            <person name="Thongchul N."/>
            <person name="Tanasupawat S."/>
        </authorList>
    </citation>
    <scope>NUCLEOTIDE SEQUENCE [LARGE SCALE GENOMIC DNA]</scope>
    <source>
        <strain evidence="11 12">BK92</strain>
    </source>
</reference>
<dbReference type="EC" id="5.4.2.11" evidence="6 10"/>
<dbReference type="CDD" id="cd07067">
    <property type="entry name" value="HP_PGM_like"/>
    <property type="match status" value="1"/>
</dbReference>
<evidence type="ECO:0000256" key="8">
    <source>
        <dbReference type="PIRSR" id="PIRSR613078-2"/>
    </source>
</evidence>
<evidence type="ECO:0000256" key="10">
    <source>
        <dbReference type="RuleBase" id="RU004512"/>
    </source>
</evidence>
<feature type="active site" description="Proton donor/acceptor" evidence="6 7">
    <location>
        <position position="86"/>
    </location>
</feature>
<feature type="site" description="Transition state stabilizer" evidence="6 9">
    <location>
        <position position="181"/>
    </location>
</feature>